<comment type="similarity">
    <text evidence="1">Belongs to the cytochrome P450 family.</text>
</comment>
<keyword evidence="4 7" id="KW-1133">Transmembrane helix</keyword>
<sequence length="2599" mass="294766">MEFSSSSTPLFLLLSILPLLYFLCQRNDPKKQPHAHGLKSYPVVGTLPHFAKNKDRFLEFITEVMKRSPTHTMSFKALGLTGGVITANPANVEYTLKTNFGNYPKGDLAVSMLVDFLGHGIFKSDGEQWLWQRKAASYEFNKRSLRNFVVDTVRSEVVERLLPLLERAERDCRTLDVQDVLERFAFDNICHVAFDEDPACLAEDSMASPQSAKFMRAFNDAQNAVMDRFMSPVKSWWRFKRLFNMEPERQMREALATIHGFAERVVRERRERGEAGLARSDDFLSRFAAGGEHSDESLRDVVTNFLMAGRDTTSTALTWFFWLLSGRPDVEDKIVREIHAVRRASGGTGDPTFNLDELRDMQYLHAAITESMRLYPPVAMDSHSCKEDDFLPDGTFVGKGWFVSYSAYAMARVEDIWGADCEEFRPERWLDDAGAFRPESPFKYPVFHAGPRMCLGKEMAYIQMKSIVASVLERFSLRYAGGEGHPGFVLWLTLRMKGDDLSASHKPHAKSSSRTHSRAMKFSSTSTILFVLLPPFLPLLYFLYLYQDTKKQPGSNGLKSYPVVGTLPHFAKNRHRFLEWSTDVMKRSPTHTMTFKALGLTGGVITANVANVEHILKTNFSNYPKGELSVSLLEDLLGHGIFNSDGEQWLWQRKAASYEFNQRSLRSFVVDTVRLEVVERLLPLLERARRDGRTLDVQDVLERFAFDNICHVVFDEDPACLAEDSMVSSQSAEFMRACSDAQNAIIARFMSPVKSLWRVQRLFNLDPERRMRDALTTIHGYADQIVRERRARGEAGLVRSDDFLSRFAAGGEHSDESLRDVVTNFLIAGRDSTSSALTWFFWLVSSRPDVEDKIVHEIRAVRSASSGGGTSSGTFSFDELRDMHYLHAAITESMRLYPPVHLDTHSCKEDDFLPDGTFVGKGWLVTYCAYAMGRVEDIWGANCEEFRPERWLDEAGAFRPESPFKYPIFHAGPRMCLGKEMAYIQMKSIVACVHEQFCLRYAGGDGHPGFVLWSTLRMEGGLPMKVTTRDRKAKAPNHLTVAMELSPISASLLLILILLAFLPLLYFLYMHQDPKKKPRIHGLKSYAVVGTLPHIIKNKHRFLKWSTSIMKCSPTNTMSYKALGLTGGVITANPANVEHILKTNFDNYPKGKLTVSMLEDFLGHGIFNSDGEQWLWQRKAASYEFNKRSLRNFVVDTVRFEIVKRLLPLLKQAGLDGRTLDLQDVLERFAFDNICRVAFGEDPACLTKERMAAPQSAEFMRAFNDAQNAILARFNSPAKSLWRVKKLFNMEPERRMREALATIHGFAERIVRERRERGEAGLARGDDFLSRFAASSEHSDESLRDVVTNFVLAGRDTTSSALTWFFWIVSGRPDVEDRVVREIRAVRASSGSTDATFSFDELREMHYLHAAITESMRLYPPVAIDTHSCKEDDFLPDGTFVGKGWLVMYSAYAMGRMEDIWGADCEEYRPERWLDEAGAFRPESTFKYPVFNAGPRICIGKEMAYIQMKSIVACVLEKFSLRYSSDANERPRSVLSLTLRMKGGLPMKSQAKNHLTVSMELSSTSASLLLILPLLPLLYFLYVHQDPKKQPRAHGLKSYPVVGTLPHFIKNKNHILEWSAGVLKRSPTYTMSFKALGLTGGAFTANPANVEHMLKTNFGNYVKGEVIITMLEDFLGRGIFNSDGEQWLWQRKAASYEFSKRTLRNFVVDTVQFEVIERLLPLLERAGRDGRTLDVQSVLERFAFDIICRVVFDEDPACLAEDSVASPPIAEFMRACNDAQNAILARFNSPIKSLWRVKRLFNIEPERRLRETLATIHGYTDRIIRERRERGEVELARGDDFLSRFAAGDKHSDESLHDVITNLVLAGRETTASALTWFFWLVSGRPDVEDNIVREIRAVRRASSSNGVTSGVAFSPHGLRDMHYLHAAITESMRLYPPVSLDTYVCKEEDFLPDGTFVGKGWQVTYCAYAMARVEDIWGTDCEEFRPERWLDEAGVFRPESSFKYPVFHGGPRMCLGKEIAYIQMKSIVSCVFDRFTLRYTGGEGHPGLVTSLALRMEGGLPMQCRARPAVLDDFIAPAFVASLSALAFAMELSSTSSSLLLILLLTLIYFLYLHQDPKKKPRTHGLKSYPVVGTLPHFINNKDRFLEWSTGVMKRSPTHTMSFKELGLTGGVITANPANVEHILKANFGNYPKGELAVSLLEDFLGHGIFNSDGEQWLWQRKAASYEFNKRSLRNFVVDTVRFEVVERLLPLLERRGATAERWTCRTCWSASRSTTSAAWPSTIEDPACLTEESMATPQSAELMRAFNDAQNTILSRFLSPAKSLWRVKRLFNMEPERQMREAINTVYTYTERIVRERREREEAGLARSDDFLSRFAAGGEHSDESLRDVVTNFLMAGRDSTSSALTWFFWLLSDRPDVEAKIVHEIRAVRSASISGGMGSITFGLDELRDMHYLHAAITESMRLYPPVPINARTCKEEDSLPDGTFVGKGWHVTYCAYAMGRMDDIWGADCEEFRPERWLDEAGVFRPESPFKYPIFHGGPRMCLGKEMAYIQMKSIVACVLEKFSFRYAGGEGHPGLVLSLTLRMEGGLPMKGTSR</sequence>
<feature type="transmembrane region" description="Helical" evidence="7">
    <location>
        <begin position="527"/>
        <end position="546"/>
    </location>
</feature>
<accession>A0A0E0C957</accession>
<keyword evidence="2 7" id="KW-0812">Transmembrane</keyword>
<evidence type="ECO:0000313" key="10">
    <source>
        <dbReference type="Proteomes" id="UP000008021"/>
    </source>
</evidence>
<keyword evidence="3" id="KW-0479">Metal-binding</keyword>
<reference evidence="9" key="2">
    <citation type="submission" date="2018-05" db="EMBL/GenBank/DDBJ databases">
        <title>OmerRS3 (Oryza meridionalis Reference Sequence Version 3).</title>
        <authorList>
            <person name="Zhang J."/>
            <person name="Kudrna D."/>
            <person name="Lee S."/>
            <person name="Talag J."/>
            <person name="Welchert J."/>
            <person name="Wing R.A."/>
        </authorList>
    </citation>
    <scope>NUCLEOTIDE SEQUENCE [LARGE SCALE GENOMIC DNA]</scope>
    <source>
        <strain evidence="9">cv. OR44</strain>
    </source>
</reference>
<keyword evidence="7" id="KW-0472">Membrane</keyword>
<dbReference type="InterPro" id="IPR001128">
    <property type="entry name" value="Cyt_P450"/>
</dbReference>
<dbReference type="GO" id="GO:0005506">
    <property type="term" value="F:iron ion binding"/>
    <property type="evidence" value="ECO:0007669"/>
    <property type="project" value="InterPro"/>
</dbReference>
<evidence type="ECO:0000256" key="7">
    <source>
        <dbReference type="SAM" id="Phobius"/>
    </source>
</evidence>
<dbReference type="HOGENOM" id="CLU_000757_0_0_1"/>
<feature type="signal peptide" evidence="8">
    <location>
        <begin position="1"/>
        <end position="26"/>
    </location>
</feature>
<dbReference type="STRING" id="40149.A0A0E0C957"/>
<dbReference type="eggNOG" id="KOG0157">
    <property type="taxonomic scope" value="Eukaryota"/>
</dbReference>
<evidence type="ECO:0000256" key="8">
    <source>
        <dbReference type="SAM" id="SignalP"/>
    </source>
</evidence>
<feature type="transmembrane region" description="Helical" evidence="7">
    <location>
        <begin position="1048"/>
        <end position="1069"/>
    </location>
</feature>
<dbReference type="EnsemblPlants" id="OMERI01G31570.1">
    <property type="protein sequence ID" value="OMERI01G31570.1"/>
    <property type="gene ID" value="OMERI01G31570"/>
</dbReference>
<evidence type="ECO:0000256" key="6">
    <source>
        <dbReference type="ARBA" id="ARBA00023004"/>
    </source>
</evidence>
<evidence type="ECO:0000256" key="4">
    <source>
        <dbReference type="ARBA" id="ARBA00022989"/>
    </source>
</evidence>
<dbReference type="PRINTS" id="PR00463">
    <property type="entry name" value="EP450I"/>
</dbReference>
<reference evidence="9" key="1">
    <citation type="submission" date="2015-04" db="UniProtKB">
        <authorList>
            <consortium name="EnsemblPlants"/>
        </authorList>
    </citation>
    <scope>IDENTIFICATION</scope>
</reference>
<dbReference type="Gramene" id="OMERI01G31570.1">
    <property type="protein sequence ID" value="OMERI01G31570.1"/>
    <property type="gene ID" value="OMERI01G31570"/>
</dbReference>
<evidence type="ECO:0000256" key="2">
    <source>
        <dbReference type="ARBA" id="ARBA00022692"/>
    </source>
</evidence>
<dbReference type="Proteomes" id="UP000008021">
    <property type="component" value="Chromosome 1"/>
</dbReference>
<evidence type="ECO:0008006" key="11">
    <source>
        <dbReference type="Google" id="ProtNLM"/>
    </source>
</evidence>
<dbReference type="Pfam" id="PF00067">
    <property type="entry name" value="p450"/>
    <property type="match status" value="5"/>
</dbReference>
<keyword evidence="10" id="KW-1185">Reference proteome</keyword>
<evidence type="ECO:0000256" key="1">
    <source>
        <dbReference type="ARBA" id="ARBA00010617"/>
    </source>
</evidence>
<name>A0A0E0C957_9ORYZ</name>
<dbReference type="PRINTS" id="PR00385">
    <property type="entry name" value="P450"/>
</dbReference>
<dbReference type="InterPro" id="IPR036396">
    <property type="entry name" value="Cyt_P450_sf"/>
</dbReference>
<dbReference type="PANTHER" id="PTHR24296">
    <property type="entry name" value="CYTOCHROME P450"/>
    <property type="match status" value="1"/>
</dbReference>
<dbReference type="PROSITE" id="PS00086">
    <property type="entry name" value="CYTOCHROME_P450"/>
    <property type="match status" value="5"/>
</dbReference>
<dbReference type="InterPro" id="IPR002401">
    <property type="entry name" value="Cyt_P450_E_grp-I"/>
</dbReference>
<keyword evidence="8" id="KW-0732">Signal</keyword>
<evidence type="ECO:0000313" key="9">
    <source>
        <dbReference type="EnsemblPlants" id="OMERI01G31570.1"/>
    </source>
</evidence>
<dbReference type="SUPFAM" id="SSF48264">
    <property type="entry name" value="Cytochrome P450"/>
    <property type="match status" value="5"/>
</dbReference>
<evidence type="ECO:0000256" key="5">
    <source>
        <dbReference type="ARBA" id="ARBA00023002"/>
    </source>
</evidence>
<dbReference type="GO" id="GO:0016705">
    <property type="term" value="F:oxidoreductase activity, acting on paired donors, with incorporation or reduction of molecular oxygen"/>
    <property type="evidence" value="ECO:0007669"/>
    <property type="project" value="InterPro"/>
</dbReference>
<evidence type="ECO:0000256" key="3">
    <source>
        <dbReference type="ARBA" id="ARBA00022723"/>
    </source>
</evidence>
<dbReference type="Gene3D" id="1.10.630.10">
    <property type="entry name" value="Cytochrome P450"/>
    <property type="match status" value="5"/>
</dbReference>
<keyword evidence="6" id="KW-0408">Iron</keyword>
<dbReference type="CDD" id="cd11064">
    <property type="entry name" value="CYP86A"/>
    <property type="match status" value="5"/>
</dbReference>
<dbReference type="GO" id="GO:0020037">
    <property type="term" value="F:heme binding"/>
    <property type="evidence" value="ECO:0007669"/>
    <property type="project" value="InterPro"/>
</dbReference>
<organism evidence="9">
    <name type="scientific">Oryza meridionalis</name>
    <dbReference type="NCBI Taxonomy" id="40149"/>
    <lineage>
        <taxon>Eukaryota</taxon>
        <taxon>Viridiplantae</taxon>
        <taxon>Streptophyta</taxon>
        <taxon>Embryophyta</taxon>
        <taxon>Tracheophyta</taxon>
        <taxon>Spermatophyta</taxon>
        <taxon>Magnoliopsida</taxon>
        <taxon>Liliopsida</taxon>
        <taxon>Poales</taxon>
        <taxon>Poaceae</taxon>
        <taxon>BOP clade</taxon>
        <taxon>Oryzoideae</taxon>
        <taxon>Oryzeae</taxon>
        <taxon>Oryzinae</taxon>
        <taxon>Oryza</taxon>
    </lineage>
</organism>
<dbReference type="GO" id="GO:0006629">
    <property type="term" value="P:lipid metabolic process"/>
    <property type="evidence" value="ECO:0007669"/>
    <property type="project" value="UniProtKB-ARBA"/>
</dbReference>
<protein>
    <recommendedName>
        <fullName evidence="11">Cytochrome P450</fullName>
    </recommendedName>
</protein>
<dbReference type="InterPro" id="IPR017972">
    <property type="entry name" value="Cyt_P450_CS"/>
</dbReference>
<keyword evidence="5" id="KW-0560">Oxidoreductase</keyword>
<dbReference type="GO" id="GO:0004497">
    <property type="term" value="F:monooxygenase activity"/>
    <property type="evidence" value="ECO:0007669"/>
    <property type="project" value="InterPro"/>
</dbReference>
<feature type="chain" id="PRO_5002355952" description="Cytochrome P450" evidence="8">
    <location>
        <begin position="27"/>
        <end position="2599"/>
    </location>
</feature>
<proteinExistence type="inferred from homology"/>